<feature type="compositionally biased region" description="Low complexity" evidence="1">
    <location>
        <begin position="72"/>
        <end position="83"/>
    </location>
</feature>
<organism evidence="2 3">
    <name type="scientific">Pleomassaria siparia CBS 279.74</name>
    <dbReference type="NCBI Taxonomy" id="1314801"/>
    <lineage>
        <taxon>Eukaryota</taxon>
        <taxon>Fungi</taxon>
        <taxon>Dikarya</taxon>
        <taxon>Ascomycota</taxon>
        <taxon>Pezizomycotina</taxon>
        <taxon>Dothideomycetes</taxon>
        <taxon>Pleosporomycetidae</taxon>
        <taxon>Pleosporales</taxon>
        <taxon>Pleomassariaceae</taxon>
        <taxon>Pleomassaria</taxon>
    </lineage>
</organism>
<evidence type="ECO:0000256" key="1">
    <source>
        <dbReference type="SAM" id="MobiDB-lite"/>
    </source>
</evidence>
<feature type="compositionally biased region" description="Basic and acidic residues" evidence="1">
    <location>
        <begin position="145"/>
        <end position="160"/>
    </location>
</feature>
<keyword evidence="3" id="KW-1185">Reference proteome</keyword>
<feature type="region of interest" description="Disordered" evidence="1">
    <location>
        <begin position="1"/>
        <end position="160"/>
    </location>
</feature>
<gene>
    <name evidence="2" type="ORF">K504DRAFT_467569</name>
</gene>
<dbReference type="AlphaFoldDB" id="A0A6G1K9V9"/>
<evidence type="ECO:0000313" key="3">
    <source>
        <dbReference type="Proteomes" id="UP000799428"/>
    </source>
</evidence>
<protein>
    <submittedName>
        <fullName evidence="2">Uncharacterized protein</fullName>
    </submittedName>
</protein>
<dbReference type="EMBL" id="MU005770">
    <property type="protein sequence ID" value="KAF2709604.1"/>
    <property type="molecule type" value="Genomic_DNA"/>
</dbReference>
<accession>A0A6G1K9V9</accession>
<reference evidence="2" key="1">
    <citation type="journal article" date="2020" name="Stud. Mycol.">
        <title>101 Dothideomycetes genomes: a test case for predicting lifestyles and emergence of pathogens.</title>
        <authorList>
            <person name="Haridas S."/>
            <person name="Albert R."/>
            <person name="Binder M."/>
            <person name="Bloem J."/>
            <person name="Labutti K."/>
            <person name="Salamov A."/>
            <person name="Andreopoulos B."/>
            <person name="Baker S."/>
            <person name="Barry K."/>
            <person name="Bills G."/>
            <person name="Bluhm B."/>
            <person name="Cannon C."/>
            <person name="Castanera R."/>
            <person name="Culley D."/>
            <person name="Daum C."/>
            <person name="Ezra D."/>
            <person name="Gonzalez J."/>
            <person name="Henrissat B."/>
            <person name="Kuo A."/>
            <person name="Liang C."/>
            <person name="Lipzen A."/>
            <person name="Lutzoni F."/>
            <person name="Magnuson J."/>
            <person name="Mondo S."/>
            <person name="Nolan M."/>
            <person name="Ohm R."/>
            <person name="Pangilinan J."/>
            <person name="Park H.-J."/>
            <person name="Ramirez L."/>
            <person name="Alfaro M."/>
            <person name="Sun H."/>
            <person name="Tritt A."/>
            <person name="Yoshinaga Y."/>
            <person name="Zwiers L.-H."/>
            <person name="Turgeon B."/>
            <person name="Goodwin S."/>
            <person name="Spatafora J."/>
            <person name="Crous P."/>
            <person name="Grigoriev I."/>
        </authorList>
    </citation>
    <scope>NUCLEOTIDE SEQUENCE</scope>
    <source>
        <strain evidence="2">CBS 279.74</strain>
    </source>
</reference>
<sequence>MPPHSQTVRGTLSNPKTQAAKQSDTPPPPNMGDPVSLSSSKTDSVPLSSVRPVSDARPADPYRQNENATPASKTTSSSSSSSSSKEKLPHSKQVRGTLDNEAGPRVNKSMLGDPVSLKAETSESDFDTGAAADAEGGGDGGMEEAAQKRGEYQDKARSKL</sequence>
<proteinExistence type="predicted"/>
<dbReference type="OrthoDB" id="5234213at2759"/>
<evidence type="ECO:0000313" key="2">
    <source>
        <dbReference type="EMBL" id="KAF2709604.1"/>
    </source>
</evidence>
<dbReference type="Proteomes" id="UP000799428">
    <property type="component" value="Unassembled WGS sequence"/>
</dbReference>
<feature type="compositionally biased region" description="Polar residues" evidence="1">
    <location>
        <begin position="36"/>
        <end position="47"/>
    </location>
</feature>
<feature type="compositionally biased region" description="Polar residues" evidence="1">
    <location>
        <begin position="1"/>
        <end position="24"/>
    </location>
</feature>
<name>A0A6G1K9V9_9PLEO</name>